<dbReference type="PANTHER" id="PTHR33594">
    <property type="entry name" value="SUPERFAMILY HYDROLASE, PUTATIVE (AFU_ORTHOLOGUE AFUA_1G03035)-RELATED"/>
    <property type="match status" value="1"/>
</dbReference>
<dbReference type="Gene3D" id="1.10.3210.50">
    <property type="match status" value="1"/>
</dbReference>
<dbReference type="InterPro" id="IPR006674">
    <property type="entry name" value="HD_domain"/>
</dbReference>
<sequence>MSPNYWQAFEPAFTTIISSIESADPAHDFAHIERVVSMAKNLATAECADLNIVVPAAWFHDSVAVAKNSPDRPIASKLAAEKAREALKRLNYSKTLIPAIEHAIIAHSFSANIPPRSLEAKIVQDADRMDALGAVGVARCMLVGGAIGRTLYEPSDPLCEHRSPEDLKYTVDHFFTKLLHIGKTMNTESAKREALRRTNYMRDFLIQLKRDIHAEDLTIELSSAE</sequence>
<gene>
    <name evidence="2" type="ORF">DFR27_2144</name>
</gene>
<dbReference type="PANTHER" id="PTHR33594:SF1">
    <property type="entry name" value="HD_PDEASE DOMAIN-CONTAINING PROTEIN"/>
    <property type="match status" value="1"/>
</dbReference>
<dbReference type="OrthoDB" id="9797344at2"/>
<dbReference type="Pfam" id="PF01966">
    <property type="entry name" value="HD"/>
    <property type="match status" value="1"/>
</dbReference>
<dbReference type="Proteomes" id="UP000267187">
    <property type="component" value="Unassembled WGS sequence"/>
</dbReference>
<dbReference type="RefSeq" id="WP_121877443.1">
    <property type="nucleotide sequence ID" value="NZ_REFJ01000005.1"/>
</dbReference>
<proteinExistence type="predicted"/>
<evidence type="ECO:0000313" key="2">
    <source>
        <dbReference type="EMBL" id="RMA78805.1"/>
    </source>
</evidence>
<accession>A0A3M0A8R2</accession>
<dbReference type="SUPFAM" id="SSF109604">
    <property type="entry name" value="HD-domain/PDEase-like"/>
    <property type="match status" value="1"/>
</dbReference>
<organism evidence="2 3">
    <name type="scientific">Umboniibacter marinipuniceus</name>
    <dbReference type="NCBI Taxonomy" id="569599"/>
    <lineage>
        <taxon>Bacteria</taxon>
        <taxon>Pseudomonadati</taxon>
        <taxon>Pseudomonadota</taxon>
        <taxon>Gammaproteobacteria</taxon>
        <taxon>Cellvibrionales</taxon>
        <taxon>Cellvibrionaceae</taxon>
        <taxon>Umboniibacter</taxon>
    </lineage>
</organism>
<dbReference type="InterPro" id="IPR003607">
    <property type="entry name" value="HD/PDEase_dom"/>
</dbReference>
<reference evidence="2 3" key="1">
    <citation type="submission" date="2018-10" db="EMBL/GenBank/DDBJ databases">
        <title>Genomic Encyclopedia of Type Strains, Phase IV (KMG-IV): sequencing the most valuable type-strain genomes for metagenomic binning, comparative biology and taxonomic classification.</title>
        <authorList>
            <person name="Goeker M."/>
        </authorList>
    </citation>
    <scope>NUCLEOTIDE SEQUENCE [LARGE SCALE GENOMIC DNA]</scope>
    <source>
        <strain evidence="2 3">DSM 25080</strain>
    </source>
</reference>
<evidence type="ECO:0000313" key="3">
    <source>
        <dbReference type="Proteomes" id="UP000267187"/>
    </source>
</evidence>
<evidence type="ECO:0000259" key="1">
    <source>
        <dbReference type="Pfam" id="PF01966"/>
    </source>
</evidence>
<dbReference type="AlphaFoldDB" id="A0A3M0A8R2"/>
<dbReference type="CDD" id="cd00077">
    <property type="entry name" value="HDc"/>
    <property type="match status" value="1"/>
</dbReference>
<dbReference type="EMBL" id="REFJ01000005">
    <property type="protein sequence ID" value="RMA78805.1"/>
    <property type="molecule type" value="Genomic_DNA"/>
</dbReference>
<comment type="caution">
    <text evidence="2">The sequence shown here is derived from an EMBL/GenBank/DDBJ whole genome shotgun (WGS) entry which is preliminary data.</text>
</comment>
<name>A0A3M0A8R2_9GAMM</name>
<keyword evidence="3" id="KW-1185">Reference proteome</keyword>
<protein>
    <recommendedName>
        <fullName evidence="1">HD domain-containing protein</fullName>
    </recommendedName>
</protein>
<feature type="domain" description="HD" evidence="1">
    <location>
        <begin position="29"/>
        <end position="131"/>
    </location>
</feature>